<accession>A0A1H8S5K7</accession>
<gene>
    <name evidence="2" type="ORF">SAMN05216267_103935</name>
</gene>
<evidence type="ECO:0000313" key="3">
    <source>
        <dbReference type="Proteomes" id="UP000181951"/>
    </source>
</evidence>
<dbReference type="Proteomes" id="UP000181951">
    <property type="component" value="Unassembled WGS sequence"/>
</dbReference>
<proteinExistence type="predicted"/>
<feature type="region of interest" description="Disordered" evidence="1">
    <location>
        <begin position="334"/>
        <end position="380"/>
    </location>
</feature>
<dbReference type="RefSeq" id="WP_177226122.1">
    <property type="nucleotide sequence ID" value="NZ_FODD01000039.1"/>
</dbReference>
<protein>
    <submittedName>
        <fullName evidence="2">Uncharacterized protein</fullName>
    </submittedName>
</protein>
<dbReference type="EMBL" id="FODD01000039">
    <property type="protein sequence ID" value="SEO73598.1"/>
    <property type="molecule type" value="Genomic_DNA"/>
</dbReference>
<evidence type="ECO:0000313" key="2">
    <source>
        <dbReference type="EMBL" id="SEO73598.1"/>
    </source>
</evidence>
<sequence>MTARPDLATTRRFLQKGAMQPDPDQIEVTISRLGGRVIARTSGPLDRADCAPTFGQEHRYGHLTTPLRQRGLECTVEYGLSDYILCVELPDHSTLVISPPQEAPADDPPSWLVTRSHPYDTAVHSVVYNSEPGGPHARHQGDIPPLLAAVDTFLDQLGVGPRQPLATFARFNAADGVLHRAGFVAEVTHRGRLHYLPAAMTDPAEQRRAVTRAFDALQAEGITVSCDRDLLDPAVPVHRDHQQYLGDQLADLARSIARADGTSQAVASLSEPSAPDDGVRDRIIDVLNATAAWWEGLADPADPLHADRLRRVARTLTVSFLEIRDLRDTLADRHAAHPLGPGPDKVKMTAESAGTSLTSMPKAPPATAVPLASPRSRARS</sequence>
<keyword evidence="3" id="KW-1185">Reference proteome</keyword>
<dbReference type="STRING" id="310780.SAMN05216267_103935"/>
<organism evidence="2 3">
    <name type="scientific">Actinacidiphila rubida</name>
    <dbReference type="NCBI Taxonomy" id="310780"/>
    <lineage>
        <taxon>Bacteria</taxon>
        <taxon>Bacillati</taxon>
        <taxon>Actinomycetota</taxon>
        <taxon>Actinomycetes</taxon>
        <taxon>Kitasatosporales</taxon>
        <taxon>Streptomycetaceae</taxon>
        <taxon>Actinacidiphila</taxon>
    </lineage>
</organism>
<evidence type="ECO:0000256" key="1">
    <source>
        <dbReference type="SAM" id="MobiDB-lite"/>
    </source>
</evidence>
<name>A0A1H8S5K7_9ACTN</name>
<dbReference type="AlphaFoldDB" id="A0A1H8S5K7"/>
<reference evidence="2 3" key="1">
    <citation type="submission" date="2016-10" db="EMBL/GenBank/DDBJ databases">
        <authorList>
            <person name="de Groot N.N."/>
        </authorList>
    </citation>
    <scope>NUCLEOTIDE SEQUENCE [LARGE SCALE GENOMIC DNA]</scope>
    <source>
        <strain evidence="2 3">CGMCC 4.2026</strain>
    </source>
</reference>